<feature type="domain" description="VWFC" evidence="3">
    <location>
        <begin position="657"/>
        <end position="723"/>
    </location>
</feature>
<evidence type="ECO:0000313" key="4">
    <source>
        <dbReference type="EMBL" id="KAJ8302981.1"/>
    </source>
</evidence>
<protein>
    <recommendedName>
        <fullName evidence="3">VWFC domain-containing protein</fullName>
    </recommendedName>
</protein>
<dbReference type="InterPro" id="IPR050941">
    <property type="entry name" value="CCN"/>
</dbReference>
<dbReference type="PROSITE" id="PS01208">
    <property type="entry name" value="VWFC_1"/>
    <property type="match status" value="2"/>
</dbReference>
<name>A0ABQ9EGJ8_TEGGR</name>
<comment type="caution">
    <text evidence="4">The sequence shown here is derived from an EMBL/GenBank/DDBJ whole genome shotgun (WGS) entry which is preliminary data.</text>
</comment>
<feature type="region of interest" description="Disordered" evidence="2">
    <location>
        <begin position="734"/>
        <end position="779"/>
    </location>
</feature>
<dbReference type="InterPro" id="IPR001007">
    <property type="entry name" value="VWF_dom"/>
</dbReference>
<feature type="domain" description="VWFC" evidence="3">
    <location>
        <begin position="524"/>
        <end position="590"/>
    </location>
</feature>
<keyword evidence="1" id="KW-0732">Signal</keyword>
<dbReference type="EMBL" id="JARBDR010000917">
    <property type="protein sequence ID" value="KAJ8302981.1"/>
    <property type="molecule type" value="Genomic_DNA"/>
</dbReference>
<organism evidence="4 5">
    <name type="scientific">Tegillarca granosa</name>
    <name type="common">Malaysian cockle</name>
    <name type="synonym">Anadara granosa</name>
    <dbReference type="NCBI Taxonomy" id="220873"/>
    <lineage>
        <taxon>Eukaryota</taxon>
        <taxon>Metazoa</taxon>
        <taxon>Spiralia</taxon>
        <taxon>Lophotrochozoa</taxon>
        <taxon>Mollusca</taxon>
        <taxon>Bivalvia</taxon>
        <taxon>Autobranchia</taxon>
        <taxon>Pteriomorphia</taxon>
        <taxon>Arcoida</taxon>
        <taxon>Arcoidea</taxon>
        <taxon>Arcidae</taxon>
        <taxon>Tegillarca</taxon>
    </lineage>
</organism>
<sequence>MRMVKGIRLSDWILFTNLSDDLSVLFVDYCLYNGVRYYQGQTWNDGCEKACRCDDSSKGLYVCDSRCPSYPTPLPKECKLVTTPTDPCCQEPQCDIPSYLTNMTGTISPNMIPTLAPQGQITGHANTPAPTPGIGGNTPVPVPINYCEYKGSKYNQGQRWDDGCDYTCECVNAMNGYYTCKERCPKYGALPPQCTLQKDPANPCCRKPECSFNPSINQIVGMGTTKAPLPGQTYAPTPAPSNGPNVYPTPSLPKAVCVYRGKSYTQGQQWYDGCEYSCTCENAPEGVYRCSKRCPEYQALPNGCFMVQDPQDPLCCKIPKCDIPPKYSNYSGYVSLPTPKPGVISGGSVTKAPTPAPKPTPGPGLTYAPGLQPSPQPTSAPKRKYFLYFNKIEYSRTLSHWYLLLKVCVYKGTEYKQGQRWDDGCDYTCECVNQITGYYRCVEKCAKYPDLPPQCQLVADYLNPCCKKPYCNFQGVNVANSRRFNRIILTEKSRNFVLHEVWKYLLYDCFLQSFLNINLDILSAACVYNGVPFKQGETWEDGCDLKCICENEMTGFYRCSDRCAKYPQVPQGCVLTTDPRDSCCRVPVCQPVAQTTPAPKPGVTHAPQPGQTVAPNPNGTPAPNVQPTPYIPSVPAVIIGQGVTPTPLPGQTPNPNPVCVYKGVSYQQGAKWQDGCDYNCECIDANTGKYKCTERCQRFVNLPSNCRLEADLNDVCCKRSVCSPTPGPYPNLVNTPAPQPGVTNPPLNPTPGTGNTLKPNPLNTGTKSTTNTRTTTKDF</sequence>
<keyword evidence="5" id="KW-1185">Reference proteome</keyword>
<evidence type="ECO:0000313" key="5">
    <source>
        <dbReference type="Proteomes" id="UP001217089"/>
    </source>
</evidence>
<feature type="domain" description="VWFC" evidence="3">
    <location>
        <begin position="255"/>
        <end position="322"/>
    </location>
</feature>
<feature type="domain" description="VWFC" evidence="3">
    <location>
        <begin position="28"/>
        <end position="95"/>
    </location>
</feature>
<dbReference type="PANTHER" id="PTHR11348">
    <property type="entry name" value="CONNECTIVE TISSUE GROWTH FACTOR-RELATED"/>
    <property type="match status" value="1"/>
</dbReference>
<feature type="region of interest" description="Disordered" evidence="2">
    <location>
        <begin position="597"/>
        <end position="622"/>
    </location>
</feature>
<gene>
    <name evidence="4" type="ORF">KUTeg_019377</name>
</gene>
<accession>A0ABQ9EGJ8</accession>
<proteinExistence type="predicted"/>
<evidence type="ECO:0000259" key="3">
    <source>
        <dbReference type="PROSITE" id="PS50184"/>
    </source>
</evidence>
<evidence type="ECO:0000256" key="2">
    <source>
        <dbReference type="SAM" id="MobiDB-lite"/>
    </source>
</evidence>
<dbReference type="SUPFAM" id="SSF57603">
    <property type="entry name" value="FnI-like domain"/>
    <property type="match status" value="1"/>
</dbReference>
<feature type="region of interest" description="Disordered" evidence="2">
    <location>
        <begin position="345"/>
        <end position="365"/>
    </location>
</feature>
<feature type="compositionally biased region" description="Low complexity" evidence="2">
    <location>
        <begin position="764"/>
        <end position="779"/>
    </location>
</feature>
<dbReference type="Proteomes" id="UP001217089">
    <property type="component" value="Unassembled WGS sequence"/>
</dbReference>
<dbReference type="SMART" id="SM00214">
    <property type="entry name" value="VWC"/>
    <property type="match status" value="6"/>
</dbReference>
<evidence type="ECO:0000256" key="1">
    <source>
        <dbReference type="ARBA" id="ARBA00022729"/>
    </source>
</evidence>
<reference evidence="4 5" key="1">
    <citation type="submission" date="2022-12" db="EMBL/GenBank/DDBJ databases">
        <title>Chromosome-level genome of Tegillarca granosa.</title>
        <authorList>
            <person name="Kim J."/>
        </authorList>
    </citation>
    <scope>NUCLEOTIDE SEQUENCE [LARGE SCALE GENOMIC DNA]</scope>
    <source>
        <strain evidence="4">Teg-2019</strain>
        <tissue evidence="4">Adductor muscle</tissue>
    </source>
</reference>
<dbReference type="PROSITE" id="PS50184">
    <property type="entry name" value="VWFC_2"/>
    <property type="match status" value="4"/>
</dbReference>